<evidence type="ECO:0000313" key="2">
    <source>
        <dbReference type="EMBL" id="GAA2044004.1"/>
    </source>
</evidence>
<feature type="transmembrane region" description="Helical" evidence="1">
    <location>
        <begin position="268"/>
        <end position="288"/>
    </location>
</feature>
<comment type="caution">
    <text evidence="2">The sequence shown here is derived from an EMBL/GenBank/DDBJ whole genome shotgun (WGS) entry which is preliminary data.</text>
</comment>
<feature type="transmembrane region" description="Helical" evidence="1">
    <location>
        <begin position="132"/>
        <end position="153"/>
    </location>
</feature>
<feature type="transmembrane region" description="Helical" evidence="1">
    <location>
        <begin position="165"/>
        <end position="188"/>
    </location>
</feature>
<name>A0ABN2UWQ8_9ACTN</name>
<gene>
    <name evidence="2" type="ORF">GCM10009839_54320</name>
</gene>
<accession>A0ABN2UWQ8</accession>
<dbReference type="EMBL" id="BAAAQN010000036">
    <property type="protein sequence ID" value="GAA2044004.1"/>
    <property type="molecule type" value="Genomic_DNA"/>
</dbReference>
<organism evidence="2 3">
    <name type="scientific">Catenulispora yoronensis</name>
    <dbReference type="NCBI Taxonomy" id="450799"/>
    <lineage>
        <taxon>Bacteria</taxon>
        <taxon>Bacillati</taxon>
        <taxon>Actinomycetota</taxon>
        <taxon>Actinomycetes</taxon>
        <taxon>Catenulisporales</taxon>
        <taxon>Catenulisporaceae</taxon>
        <taxon>Catenulispora</taxon>
    </lineage>
</organism>
<feature type="transmembrane region" description="Helical" evidence="1">
    <location>
        <begin position="348"/>
        <end position="370"/>
    </location>
</feature>
<dbReference type="RefSeq" id="WP_425559292.1">
    <property type="nucleotide sequence ID" value="NZ_BAAAQN010000036.1"/>
</dbReference>
<feature type="transmembrane region" description="Helical" evidence="1">
    <location>
        <begin position="390"/>
        <end position="412"/>
    </location>
</feature>
<evidence type="ECO:0000256" key="1">
    <source>
        <dbReference type="SAM" id="Phobius"/>
    </source>
</evidence>
<keyword evidence="1" id="KW-0472">Membrane</keyword>
<protein>
    <recommendedName>
        <fullName evidence="4">PqqD family protein</fullName>
    </recommendedName>
</protein>
<sequence length="430" mass="47554">MNVGLTGDTVLTLYPLTYLEEGEEVTVGCAETGSYAVLPTDGAALLRQLGSGLTVDEAGQWYRREYGEDVDVVEFVEALEELEFLCPPEFVGEAEARGGGGVGARVRGGVRARVRGGVGPGRVRWQRLGEAIFSPAGWLCMTALIVAAAVAIWREPLVRPANHDVFFTRYMSVVELAVFLGQIPLLLFHESFHALAGRRLGLRSTLSIGRRLYFVVVITQLDGLVTVPRRKRYLPMLAGMLADLLAIAALTLIAAATRKSDGGLSATGAICLSLAYVTLIRLLWQFYFYLETDLYYVAVTVLGCVDLQKTARAILKNRWNRLRGRDAALIDPETWHPQDRKIGRWYSWLLLVGWSLSLAMLPLVLVPLIYHVLSTVGRRLTHPAGQSLAGLADSVVFLLINVAQLAVIWWIVRRERRRAASAPRYEHVLS</sequence>
<evidence type="ECO:0000313" key="3">
    <source>
        <dbReference type="Proteomes" id="UP001500751"/>
    </source>
</evidence>
<proteinExistence type="predicted"/>
<feature type="transmembrane region" description="Helical" evidence="1">
    <location>
        <begin position="208"/>
        <end position="227"/>
    </location>
</feature>
<reference evidence="2 3" key="1">
    <citation type="journal article" date="2019" name="Int. J. Syst. Evol. Microbiol.">
        <title>The Global Catalogue of Microorganisms (GCM) 10K type strain sequencing project: providing services to taxonomists for standard genome sequencing and annotation.</title>
        <authorList>
            <consortium name="The Broad Institute Genomics Platform"/>
            <consortium name="The Broad Institute Genome Sequencing Center for Infectious Disease"/>
            <person name="Wu L."/>
            <person name="Ma J."/>
        </authorList>
    </citation>
    <scope>NUCLEOTIDE SEQUENCE [LARGE SCALE GENOMIC DNA]</scope>
    <source>
        <strain evidence="2 3">JCM 16014</strain>
    </source>
</reference>
<dbReference type="Proteomes" id="UP001500751">
    <property type="component" value="Unassembled WGS sequence"/>
</dbReference>
<keyword evidence="1" id="KW-1133">Transmembrane helix</keyword>
<feature type="transmembrane region" description="Helical" evidence="1">
    <location>
        <begin position="233"/>
        <end position="256"/>
    </location>
</feature>
<evidence type="ECO:0008006" key="4">
    <source>
        <dbReference type="Google" id="ProtNLM"/>
    </source>
</evidence>
<keyword evidence="1" id="KW-0812">Transmembrane</keyword>
<keyword evidence="3" id="KW-1185">Reference proteome</keyword>